<dbReference type="Proteomes" id="UP001642482">
    <property type="component" value="Unassembled WGS sequence"/>
</dbReference>
<dbReference type="SUPFAM" id="SSF51316">
    <property type="entry name" value="Mss4-like"/>
    <property type="match status" value="1"/>
</dbReference>
<sequence length="274" mass="29889">MEYTSHENVEDTGDGGLAGWLPSVGGHAMDGYPDPDASSRMPAELGTPDSRTVSAGCHCGAVQFTVRPADFDPEASRYPHSGFSDLLVPFAATDPAITANPDNVKWWLRPAKEHNNGDRSSSLCSYSPTRWLAGTCACRSCRLATGFEIQTWAFVPRLCIILSDGQPLAFDQEGKNRVLPDLSTYRSSPGVERNFCGRCGATVFWHDKWRPDVIDVSAGLLQSGDGAGCRVEFLLDWCTSRVSFVEEAPRERHGQSALRGSTLADSLEDGMKRR</sequence>
<keyword evidence="3" id="KW-0862">Zinc</keyword>
<dbReference type="Pfam" id="PF04828">
    <property type="entry name" value="GFA"/>
    <property type="match status" value="1"/>
</dbReference>
<feature type="region of interest" description="Disordered" evidence="5">
    <location>
        <begin position="253"/>
        <end position="274"/>
    </location>
</feature>
<evidence type="ECO:0000313" key="7">
    <source>
        <dbReference type="EMBL" id="CAK7215645.1"/>
    </source>
</evidence>
<organism evidence="7 8">
    <name type="scientific">Sporothrix eucalyptigena</name>
    <dbReference type="NCBI Taxonomy" id="1812306"/>
    <lineage>
        <taxon>Eukaryota</taxon>
        <taxon>Fungi</taxon>
        <taxon>Dikarya</taxon>
        <taxon>Ascomycota</taxon>
        <taxon>Pezizomycotina</taxon>
        <taxon>Sordariomycetes</taxon>
        <taxon>Sordariomycetidae</taxon>
        <taxon>Ophiostomatales</taxon>
        <taxon>Ophiostomataceae</taxon>
        <taxon>Sporothrix</taxon>
    </lineage>
</organism>
<evidence type="ECO:0000256" key="1">
    <source>
        <dbReference type="ARBA" id="ARBA00005495"/>
    </source>
</evidence>
<dbReference type="InterPro" id="IPR006913">
    <property type="entry name" value="CENP-V/GFA"/>
</dbReference>
<keyword evidence="4" id="KW-0456">Lyase</keyword>
<evidence type="ECO:0000256" key="3">
    <source>
        <dbReference type="ARBA" id="ARBA00022833"/>
    </source>
</evidence>
<accession>A0ABP0B8P2</accession>
<keyword evidence="2" id="KW-0479">Metal-binding</keyword>
<name>A0ABP0B8P2_9PEZI</name>
<proteinExistence type="inferred from homology"/>
<reference evidence="7 8" key="1">
    <citation type="submission" date="2024-01" db="EMBL/GenBank/DDBJ databases">
        <authorList>
            <person name="Allen C."/>
            <person name="Tagirdzhanova G."/>
        </authorList>
    </citation>
    <scope>NUCLEOTIDE SEQUENCE [LARGE SCALE GENOMIC DNA]</scope>
</reference>
<evidence type="ECO:0000256" key="4">
    <source>
        <dbReference type="ARBA" id="ARBA00023239"/>
    </source>
</evidence>
<feature type="region of interest" description="Disordered" evidence="5">
    <location>
        <begin position="1"/>
        <end position="49"/>
    </location>
</feature>
<evidence type="ECO:0000256" key="2">
    <source>
        <dbReference type="ARBA" id="ARBA00022723"/>
    </source>
</evidence>
<dbReference type="InterPro" id="IPR011057">
    <property type="entry name" value="Mss4-like_sf"/>
</dbReference>
<dbReference type="PANTHER" id="PTHR33337">
    <property type="entry name" value="GFA DOMAIN-CONTAINING PROTEIN"/>
    <property type="match status" value="1"/>
</dbReference>
<protein>
    <recommendedName>
        <fullName evidence="6">CENP-V/GFA domain-containing protein</fullName>
    </recommendedName>
</protein>
<feature type="domain" description="CENP-V/GFA" evidence="6">
    <location>
        <begin position="134"/>
        <end position="227"/>
    </location>
</feature>
<keyword evidence="8" id="KW-1185">Reference proteome</keyword>
<dbReference type="Gene3D" id="3.90.1590.10">
    <property type="entry name" value="glutathione-dependent formaldehyde- activating enzyme (gfa)"/>
    <property type="match status" value="1"/>
</dbReference>
<comment type="caution">
    <text evidence="7">The sequence shown here is derived from an EMBL/GenBank/DDBJ whole genome shotgun (WGS) entry which is preliminary data.</text>
</comment>
<dbReference type="EMBL" id="CAWUHD010000017">
    <property type="protein sequence ID" value="CAK7215645.1"/>
    <property type="molecule type" value="Genomic_DNA"/>
</dbReference>
<comment type="similarity">
    <text evidence="1">Belongs to the Gfa family.</text>
</comment>
<dbReference type="PANTHER" id="PTHR33337:SF40">
    <property type="entry name" value="CENP-V_GFA DOMAIN-CONTAINING PROTEIN-RELATED"/>
    <property type="match status" value="1"/>
</dbReference>
<evidence type="ECO:0000313" key="8">
    <source>
        <dbReference type="Proteomes" id="UP001642482"/>
    </source>
</evidence>
<gene>
    <name evidence="7" type="ORF">SEUCBS140593_002605</name>
</gene>
<evidence type="ECO:0000256" key="5">
    <source>
        <dbReference type="SAM" id="MobiDB-lite"/>
    </source>
</evidence>
<evidence type="ECO:0000259" key="6">
    <source>
        <dbReference type="Pfam" id="PF04828"/>
    </source>
</evidence>